<evidence type="ECO:0000256" key="6">
    <source>
        <dbReference type="ARBA" id="ARBA00022801"/>
    </source>
</evidence>
<comment type="catalytic activity">
    <reaction evidence="10">
        <text>O-phospho-L-seryl-[protein] + H2O = L-seryl-[protein] + phosphate</text>
        <dbReference type="Rhea" id="RHEA:20629"/>
        <dbReference type="Rhea" id="RHEA-COMP:9863"/>
        <dbReference type="Rhea" id="RHEA-COMP:11604"/>
        <dbReference type="ChEBI" id="CHEBI:15377"/>
        <dbReference type="ChEBI" id="CHEBI:29999"/>
        <dbReference type="ChEBI" id="CHEBI:43474"/>
        <dbReference type="ChEBI" id="CHEBI:83421"/>
        <dbReference type="EC" id="3.1.3.16"/>
    </reaction>
</comment>
<keyword evidence="8 12" id="KW-0904">Protein phosphatase</keyword>
<organism evidence="14 15">
    <name type="scientific">Vitrella brassicaformis (strain CCMP3155)</name>
    <dbReference type="NCBI Taxonomy" id="1169540"/>
    <lineage>
        <taxon>Eukaryota</taxon>
        <taxon>Sar</taxon>
        <taxon>Alveolata</taxon>
        <taxon>Colpodellida</taxon>
        <taxon>Vitrellaceae</taxon>
        <taxon>Vitrella</taxon>
    </lineage>
</organism>
<dbReference type="InterPro" id="IPR015655">
    <property type="entry name" value="PP2C"/>
</dbReference>
<evidence type="ECO:0000313" key="15">
    <source>
        <dbReference type="Proteomes" id="UP000041254"/>
    </source>
</evidence>
<dbReference type="OMA" id="NFSCFCL"/>
<dbReference type="GO" id="GO:0016020">
    <property type="term" value="C:membrane"/>
    <property type="evidence" value="ECO:0007669"/>
    <property type="project" value="UniProtKB-SubCell"/>
</dbReference>
<dbReference type="AlphaFoldDB" id="A0A0G4ESD0"/>
<evidence type="ECO:0000256" key="10">
    <source>
        <dbReference type="ARBA" id="ARBA00047761"/>
    </source>
</evidence>
<dbReference type="InParanoid" id="A0A0G4ESD0"/>
<comment type="catalytic activity">
    <reaction evidence="11">
        <text>O-phospho-L-threonyl-[protein] + H2O = L-threonyl-[protein] + phosphate</text>
        <dbReference type="Rhea" id="RHEA:47004"/>
        <dbReference type="Rhea" id="RHEA-COMP:11060"/>
        <dbReference type="Rhea" id="RHEA-COMP:11605"/>
        <dbReference type="ChEBI" id="CHEBI:15377"/>
        <dbReference type="ChEBI" id="CHEBI:30013"/>
        <dbReference type="ChEBI" id="CHEBI:43474"/>
        <dbReference type="ChEBI" id="CHEBI:61977"/>
        <dbReference type="EC" id="3.1.3.16"/>
    </reaction>
</comment>
<evidence type="ECO:0000256" key="5">
    <source>
        <dbReference type="ARBA" id="ARBA00022723"/>
    </source>
</evidence>
<dbReference type="EC" id="3.1.3.16" evidence="4"/>
<dbReference type="PhylomeDB" id="A0A0G4ESD0"/>
<dbReference type="Pfam" id="PF00481">
    <property type="entry name" value="PP2C"/>
    <property type="match status" value="1"/>
</dbReference>
<dbReference type="GO" id="GO:0004722">
    <property type="term" value="F:protein serine/threonine phosphatase activity"/>
    <property type="evidence" value="ECO:0007669"/>
    <property type="project" value="UniProtKB-EC"/>
</dbReference>
<dbReference type="SMART" id="SM00332">
    <property type="entry name" value="PP2Cc"/>
    <property type="match status" value="1"/>
</dbReference>
<dbReference type="InterPro" id="IPR000222">
    <property type="entry name" value="PP2C_BS"/>
</dbReference>
<evidence type="ECO:0000256" key="7">
    <source>
        <dbReference type="ARBA" id="ARBA00022842"/>
    </source>
</evidence>
<evidence type="ECO:0000256" key="3">
    <source>
        <dbReference type="ARBA" id="ARBA00006702"/>
    </source>
</evidence>
<dbReference type="PROSITE" id="PS01032">
    <property type="entry name" value="PPM_1"/>
    <property type="match status" value="1"/>
</dbReference>
<dbReference type="InterPro" id="IPR036457">
    <property type="entry name" value="PPM-type-like_dom_sf"/>
</dbReference>
<keyword evidence="7" id="KW-0460">Magnesium</keyword>
<dbReference type="PANTHER" id="PTHR13832">
    <property type="entry name" value="PROTEIN PHOSPHATASE 2C"/>
    <property type="match status" value="1"/>
</dbReference>
<evidence type="ECO:0000256" key="8">
    <source>
        <dbReference type="ARBA" id="ARBA00022912"/>
    </source>
</evidence>
<gene>
    <name evidence="14" type="ORF">Vbra_13165</name>
</gene>
<protein>
    <recommendedName>
        <fullName evidence="4">protein-serine/threonine phosphatase</fullName>
        <ecNumber evidence="4">3.1.3.16</ecNumber>
    </recommendedName>
</protein>
<dbReference type="InterPro" id="IPR001932">
    <property type="entry name" value="PPM-type_phosphatase-like_dom"/>
</dbReference>
<dbReference type="OrthoDB" id="10264738at2759"/>
<dbReference type="GO" id="GO:0046872">
    <property type="term" value="F:metal ion binding"/>
    <property type="evidence" value="ECO:0007669"/>
    <property type="project" value="UniProtKB-KW"/>
</dbReference>
<dbReference type="PROSITE" id="PS51746">
    <property type="entry name" value="PPM_2"/>
    <property type="match status" value="1"/>
</dbReference>
<comment type="cofactor">
    <cofactor evidence="1">
        <name>Mn(2+)</name>
        <dbReference type="ChEBI" id="CHEBI:29035"/>
    </cofactor>
</comment>
<comment type="subcellular location">
    <subcellularLocation>
        <location evidence="2">Membrane</location>
        <topology evidence="2">Peripheral membrane protein</topology>
    </subcellularLocation>
</comment>
<keyword evidence="9" id="KW-0464">Manganese</keyword>
<dbReference type="Gene3D" id="3.60.40.10">
    <property type="entry name" value="PPM-type phosphatase domain"/>
    <property type="match status" value="1"/>
</dbReference>
<evidence type="ECO:0000256" key="11">
    <source>
        <dbReference type="ARBA" id="ARBA00048336"/>
    </source>
</evidence>
<dbReference type="PANTHER" id="PTHR13832:SF803">
    <property type="entry name" value="PROTEIN PHOSPHATASE 1G"/>
    <property type="match status" value="1"/>
</dbReference>
<name>A0A0G4ESD0_VITBC</name>
<evidence type="ECO:0000256" key="12">
    <source>
        <dbReference type="RuleBase" id="RU003465"/>
    </source>
</evidence>
<accession>A0A0G4ESD0</accession>
<feature type="domain" description="PPM-type phosphatase" evidence="13">
    <location>
        <begin position="48"/>
        <end position="346"/>
    </location>
</feature>
<evidence type="ECO:0000256" key="9">
    <source>
        <dbReference type="ARBA" id="ARBA00023211"/>
    </source>
</evidence>
<keyword evidence="15" id="KW-1185">Reference proteome</keyword>
<dbReference type="Proteomes" id="UP000041254">
    <property type="component" value="Unassembled WGS sequence"/>
</dbReference>
<evidence type="ECO:0000313" key="14">
    <source>
        <dbReference type="EMBL" id="CEM01535.1"/>
    </source>
</evidence>
<evidence type="ECO:0000256" key="2">
    <source>
        <dbReference type="ARBA" id="ARBA00004170"/>
    </source>
</evidence>
<sequence length="352" mass="37993">MEVVTGKRSAAAASLPAADSRAVKRVAVPPTDTPEAHTLPPLSGFTILADAYGEKGVRKQMEDEHLICLSLRAVNPAIKPIHDCAVFGVFDGHGGRQSATFIRDNLPTELAAQVAALTVGGAEGEGEGKEEARPMVDDAPLGDKEIKKVVKSAFSKLDGRIATDIPSCRDGCTAVVVLLFQDKCYIANLGDSGAFLGRRKASLSKTHAIPLTEAHKPWVIAEKDRIIKTGGTIENGRVNGALEVTRSFGDISLKKYGVLCTPTFQKCTISPAEDEFLLLGCDGFWTCLVAEEAMAMTHDLVQKEMRRQTVEGDRSFDIKGICRTLVEYVLLDKKSQDNVSIVMIRLIPTQVT</sequence>
<proteinExistence type="inferred from homology"/>
<keyword evidence="6 12" id="KW-0378">Hydrolase</keyword>
<evidence type="ECO:0000256" key="1">
    <source>
        <dbReference type="ARBA" id="ARBA00001936"/>
    </source>
</evidence>
<dbReference type="EMBL" id="CDMY01000305">
    <property type="protein sequence ID" value="CEM01535.1"/>
    <property type="molecule type" value="Genomic_DNA"/>
</dbReference>
<evidence type="ECO:0000256" key="4">
    <source>
        <dbReference type="ARBA" id="ARBA00013081"/>
    </source>
</evidence>
<reference evidence="14 15" key="1">
    <citation type="submission" date="2014-11" db="EMBL/GenBank/DDBJ databases">
        <authorList>
            <person name="Zhu J."/>
            <person name="Qi W."/>
            <person name="Song R."/>
        </authorList>
    </citation>
    <scope>NUCLEOTIDE SEQUENCE [LARGE SCALE GENOMIC DNA]</scope>
</reference>
<dbReference type="VEuPathDB" id="CryptoDB:Vbra_13165"/>
<comment type="similarity">
    <text evidence="3 12">Belongs to the PP2C family.</text>
</comment>
<evidence type="ECO:0000259" key="13">
    <source>
        <dbReference type="PROSITE" id="PS51746"/>
    </source>
</evidence>
<dbReference type="CDD" id="cd00143">
    <property type="entry name" value="PP2Cc"/>
    <property type="match status" value="1"/>
</dbReference>
<dbReference type="SUPFAM" id="SSF81606">
    <property type="entry name" value="PP2C-like"/>
    <property type="match status" value="1"/>
</dbReference>
<dbReference type="FunCoup" id="A0A0G4ESD0">
    <property type="interactions" value="3"/>
</dbReference>
<dbReference type="STRING" id="1169540.A0A0G4ESD0"/>
<keyword evidence="5" id="KW-0479">Metal-binding</keyword>